<gene>
    <name evidence="1" type="ORF">GYMLUDRAFT_48427</name>
</gene>
<protein>
    <submittedName>
        <fullName evidence="1">Uncharacterized protein</fullName>
    </submittedName>
</protein>
<keyword evidence="2" id="KW-1185">Reference proteome</keyword>
<dbReference type="AlphaFoldDB" id="A0A0D0BIV7"/>
<name>A0A0D0BIV7_9AGAR</name>
<evidence type="ECO:0000313" key="1">
    <source>
        <dbReference type="EMBL" id="KIK54716.1"/>
    </source>
</evidence>
<organism evidence="1 2">
    <name type="scientific">Collybiopsis luxurians FD-317 M1</name>
    <dbReference type="NCBI Taxonomy" id="944289"/>
    <lineage>
        <taxon>Eukaryota</taxon>
        <taxon>Fungi</taxon>
        <taxon>Dikarya</taxon>
        <taxon>Basidiomycota</taxon>
        <taxon>Agaricomycotina</taxon>
        <taxon>Agaricomycetes</taxon>
        <taxon>Agaricomycetidae</taxon>
        <taxon>Agaricales</taxon>
        <taxon>Marasmiineae</taxon>
        <taxon>Omphalotaceae</taxon>
        <taxon>Collybiopsis</taxon>
        <taxon>Collybiopsis luxurians</taxon>
    </lineage>
</organism>
<evidence type="ECO:0000313" key="2">
    <source>
        <dbReference type="Proteomes" id="UP000053593"/>
    </source>
</evidence>
<proteinExistence type="predicted"/>
<accession>A0A0D0BIV7</accession>
<sequence>MAGIVTVNLEVGDIIKQLRESIEAVYSVRKKRKEQRKAERNAVYCALSLHPALDSLHLPTLHYSLSELAHIYSPPDRSWPVKWLQAPDKHLSTLGLRGTMGRNARVMLILLWVIGHRLSDDDIDGLISQACEEGLRTNSIADRVSAAEVNDWVDKITRFERVFVSLRKTIKRKQPMKQGCNPFDNGSFSTADEHATIPIPPAHSDWLNALSNQEKHEYNIRDDPSCLLQVHQPVIIPQSKLTRIIVKWSVDHYGLGKRVGGAADKNGSEFRWYATYHDQN</sequence>
<dbReference type="EMBL" id="KN834813">
    <property type="protein sequence ID" value="KIK54716.1"/>
    <property type="molecule type" value="Genomic_DNA"/>
</dbReference>
<dbReference type="Proteomes" id="UP000053593">
    <property type="component" value="Unassembled WGS sequence"/>
</dbReference>
<dbReference type="HOGENOM" id="CLU_980440_0_0_1"/>
<reference evidence="1 2" key="1">
    <citation type="submission" date="2014-04" db="EMBL/GenBank/DDBJ databases">
        <title>Evolutionary Origins and Diversification of the Mycorrhizal Mutualists.</title>
        <authorList>
            <consortium name="DOE Joint Genome Institute"/>
            <consortium name="Mycorrhizal Genomics Consortium"/>
            <person name="Kohler A."/>
            <person name="Kuo A."/>
            <person name="Nagy L.G."/>
            <person name="Floudas D."/>
            <person name="Copeland A."/>
            <person name="Barry K.W."/>
            <person name="Cichocki N."/>
            <person name="Veneault-Fourrey C."/>
            <person name="LaButti K."/>
            <person name="Lindquist E.A."/>
            <person name="Lipzen A."/>
            <person name="Lundell T."/>
            <person name="Morin E."/>
            <person name="Murat C."/>
            <person name="Riley R."/>
            <person name="Ohm R."/>
            <person name="Sun H."/>
            <person name="Tunlid A."/>
            <person name="Henrissat B."/>
            <person name="Grigoriev I.V."/>
            <person name="Hibbett D.S."/>
            <person name="Martin F."/>
        </authorList>
    </citation>
    <scope>NUCLEOTIDE SEQUENCE [LARGE SCALE GENOMIC DNA]</scope>
    <source>
        <strain evidence="1 2">FD-317 M1</strain>
    </source>
</reference>
<dbReference type="OrthoDB" id="3265206at2759"/>